<dbReference type="GeneID" id="26633290"/>
<name>A0A0K2CZU1_9CAUD</name>
<accession>A0A0K2CZU1</accession>
<sequence>MKIEALELKVAKGEEKVNKCAGTIEKHKKQLEKKIQKVHKEVGADLTGQSKEEIEKSREPFICTDHSWSFFEVIRKLDDIKGAEKKLGEAEQILANWKEKLSIELNNEKFVQDNAPQVIKDFLEAWKAQAHEWHVRRYQGYQDFKKELAANVLETMLQCIKDTPQYAKYLDENGNVQEYYNSVYELSNVTPRKYMSDYLKEHGLDYKSIENRKANYAGALVIRMDTMRDETERLAWLEQTLEQDKKAKMLDLIYRISGAVGEITDASNLKVSQKGNLDGFIVGTTGKARVETIGAGGWNIVCFHYRTLIKKIK</sequence>
<evidence type="ECO:0000313" key="2">
    <source>
        <dbReference type="Proteomes" id="UP000204602"/>
    </source>
</evidence>
<reference evidence="1 2" key="1">
    <citation type="journal article" date="2015" name="Genome Announc.">
        <title>Complete Genome Sequence of Bacillus cereus Group Phage TsarBomba.</title>
        <authorList>
            <person name="Erill I."/>
            <person name="Caruso S.M."/>
        </authorList>
    </citation>
    <scope>NUCLEOTIDE SEQUENCE [LARGE SCALE GENOMIC DNA]</scope>
</reference>
<proteinExistence type="predicted"/>
<dbReference type="Proteomes" id="UP000204602">
    <property type="component" value="Segment"/>
</dbReference>
<evidence type="ECO:0000313" key="1">
    <source>
        <dbReference type="EMBL" id="ALA13079.1"/>
    </source>
</evidence>
<keyword evidence="2" id="KW-1185">Reference proteome</keyword>
<organism evidence="1 2">
    <name type="scientific">Bacillus phage TsarBomba</name>
    <dbReference type="NCBI Taxonomy" id="1690456"/>
    <lineage>
        <taxon>Viruses</taxon>
        <taxon>Duplodnaviria</taxon>
        <taxon>Heunggongvirae</taxon>
        <taxon>Uroviricota</taxon>
        <taxon>Caudoviricetes</taxon>
        <taxon>Herelleviridae</taxon>
        <taxon>Bastillevirinae</taxon>
        <taxon>Tsarbombavirus</taxon>
        <taxon>Tsarbombavirus tsarbomba</taxon>
    </lineage>
</organism>
<protein>
    <submittedName>
        <fullName evidence="1">Uncharacterized protein</fullName>
    </submittedName>
</protein>
<dbReference type="RefSeq" id="YP_009207023.1">
    <property type="nucleotide sequence ID" value="NC_028890.1"/>
</dbReference>
<gene>
    <name evidence="1" type="ORF">TSARBOMBA_208</name>
</gene>
<dbReference type="KEGG" id="vg:26633290"/>
<dbReference type="EMBL" id="KT224359">
    <property type="protein sequence ID" value="ALA13079.1"/>
    <property type="molecule type" value="Genomic_DNA"/>
</dbReference>